<dbReference type="InParanoid" id="A0A2T3AVX6"/>
<organism evidence="2 3">
    <name type="scientific">Amorphotheca resinae ATCC 22711</name>
    <dbReference type="NCBI Taxonomy" id="857342"/>
    <lineage>
        <taxon>Eukaryota</taxon>
        <taxon>Fungi</taxon>
        <taxon>Dikarya</taxon>
        <taxon>Ascomycota</taxon>
        <taxon>Pezizomycotina</taxon>
        <taxon>Leotiomycetes</taxon>
        <taxon>Helotiales</taxon>
        <taxon>Amorphothecaceae</taxon>
        <taxon>Amorphotheca</taxon>
    </lineage>
</organism>
<feature type="compositionally biased region" description="Polar residues" evidence="1">
    <location>
        <begin position="1231"/>
        <end position="1245"/>
    </location>
</feature>
<feature type="compositionally biased region" description="Polar residues" evidence="1">
    <location>
        <begin position="825"/>
        <end position="834"/>
    </location>
</feature>
<feature type="compositionally biased region" description="Polar residues" evidence="1">
    <location>
        <begin position="982"/>
        <end position="992"/>
    </location>
</feature>
<feature type="compositionally biased region" description="Basic and acidic residues" evidence="1">
    <location>
        <begin position="418"/>
        <end position="427"/>
    </location>
</feature>
<evidence type="ECO:0000256" key="1">
    <source>
        <dbReference type="SAM" id="MobiDB-lite"/>
    </source>
</evidence>
<feature type="region of interest" description="Disordered" evidence="1">
    <location>
        <begin position="653"/>
        <end position="704"/>
    </location>
</feature>
<protein>
    <submittedName>
        <fullName evidence="2">Uncharacterized protein</fullName>
    </submittedName>
</protein>
<accession>A0A2T3AVX6</accession>
<dbReference type="GeneID" id="36575719"/>
<feature type="region of interest" description="Disordered" evidence="1">
    <location>
        <begin position="716"/>
        <end position="838"/>
    </location>
</feature>
<feature type="compositionally biased region" description="Polar residues" evidence="1">
    <location>
        <begin position="434"/>
        <end position="451"/>
    </location>
</feature>
<proteinExistence type="predicted"/>
<reference evidence="2 3" key="1">
    <citation type="journal article" date="2018" name="New Phytol.">
        <title>Comparative genomics and transcriptomics depict ericoid mycorrhizal fungi as versatile saprotrophs and plant mutualists.</title>
        <authorList>
            <person name="Martino E."/>
            <person name="Morin E."/>
            <person name="Grelet G.A."/>
            <person name="Kuo A."/>
            <person name="Kohler A."/>
            <person name="Daghino S."/>
            <person name="Barry K.W."/>
            <person name="Cichocki N."/>
            <person name="Clum A."/>
            <person name="Dockter R.B."/>
            <person name="Hainaut M."/>
            <person name="Kuo R.C."/>
            <person name="LaButti K."/>
            <person name="Lindahl B.D."/>
            <person name="Lindquist E.A."/>
            <person name="Lipzen A."/>
            <person name="Khouja H.R."/>
            <person name="Magnuson J."/>
            <person name="Murat C."/>
            <person name="Ohm R.A."/>
            <person name="Singer S.W."/>
            <person name="Spatafora J.W."/>
            <person name="Wang M."/>
            <person name="Veneault-Fourrey C."/>
            <person name="Henrissat B."/>
            <person name="Grigoriev I.V."/>
            <person name="Martin F.M."/>
            <person name="Perotto S."/>
        </authorList>
    </citation>
    <scope>NUCLEOTIDE SEQUENCE [LARGE SCALE GENOMIC DNA]</scope>
    <source>
        <strain evidence="2 3">ATCC 22711</strain>
    </source>
</reference>
<evidence type="ECO:0000313" key="2">
    <source>
        <dbReference type="EMBL" id="PSS12825.1"/>
    </source>
</evidence>
<sequence length="1608" mass="178463">MASKASQRPSQRPSQPASKLSIALTNLYQYLREARNAEGDIKSHADAINPVNEALRAQRKSSTKIDRSCVIDIVSELDHENHTVCSRLDAKLYSVIIQILLESEDCRQGERGMYLLAAALYYDANSSPKKRSTNKKAAIGAECLHPLLYYFIDDSKPDCMRQWVGIMCLQLFQECDSNVQKFELGPEYARRKHGDLVLKEPNEIIRVICGQLITCVMQAGLPPEHLWPVDVDKQLYANFPTVSQSSRKWNRQFQTYMDNVFEILQPRDPIGQMYFVQNVSTTPSHNFGPEDHNIIVLLESSRMLIWSAAIADREIFDQSLEIPLMAIKKMLIKTRSESQLSGIVNVHLYLENRDGLCCYLDCVGNALDQICMVLQLSAVTEMRDELCALYSHLEVIEESYDSSQETGNQISQQGFQRESIRSSRSEDAVLCNGDGSSQVKPQRLASQNNKASKPFPAAIPETQGEDDTISKEKLGIAGSDANGPQEELDELSDGSLSKASKMQISKSQTHASAPKKPNTRERKRRSVPKPKAKTPIWQTQKSKKDDSGPAPTLDGLASVKAAQTLSKELTVEKLREYTEKLGDEFPFTYTPTRRAAVLAFKGNYQEASDYLYDRFEDRSSPIVRADKVNGQVGSELTANPEATDTLILKPATNGIEKKKSTTSANNILGPTITETQTRSEQLNKKLTGAKKGSPKKYSLNRTFKTHEDDDCYEISIEEDDEYQPTGPKNSSKIGAKLAKPSRSARKSAAVKPKLTKVDKKKRQSAPAALEHTSTATRSRRSAAATANKKLKDTDNSDVEVQEVQGATPRSDKPDSGGEHEHPTTAEEQQQSESVYQGIEVGPIIPEFPVNAEILRQQPDDGRSLVFMHDKFPNQESDNLYDASPRKPMAKKMFLQATKRDKNFHATSKKGSKLLEEMASKMDNMLGHLEDEEAGRSPLVSNSAKGEKAQGTAVPNIEDANDLKLSPANKKESLPDPIEENNPKNNSKTTVTESMPALPTTIEIVSSPLDRNSEARSASIEIQTTPSIGKKRKSADITSTLRKRRRSNQVAENERYTPCRSSRIGASAQQKQPNGDWNTHKSKRKSLTPPTRRSPRLIARAMAASDILNSVPSVKVLVDDHIFRKPPVISFNEKGPRNQGPSSILKSSARRPQLVARPRISPSGEDSVHSRKRKLEVAGDRETASPSNKRQSISPEDDTVSNMEDHGFASSPPVPPFIEPASQVTAFGRKGGTSSRRVSKPSSQASRVDINGSPIALKSHQIDRISKLKRRLLADRSVESHAPEPSQHRGLLVQQSPGIFGPKLRLSSIPKARPSSPEETLPRYIAHKKTQSGSYEGINSNGLVVPETALADPFLDKPTNCSSDFTNRLLAGCSKAGDNPNAGSNQGKGITSQLSERTPVCAERLPQHVNKSLKIKGNSRLGKRITEMLLDETKQTFADAENLQESDISSPPELTSASTRESLTELQSRSPLSDKRGAKNLWNLALRPHYENLSETMHRIADEVIIRLAKEEDIMELLVTQYKQNGNKILDKLAHKREGEKADMLLDLNHTKREMISIYRDARGFADTTKQNIEKSPVAGLEKQWKKDREEVQRRIDQGRLAAGEANED</sequence>
<feature type="compositionally biased region" description="Polar residues" evidence="1">
    <location>
        <begin position="494"/>
        <end position="511"/>
    </location>
</feature>
<gene>
    <name evidence="2" type="ORF">M430DRAFT_43661</name>
</gene>
<feature type="compositionally biased region" description="Basic residues" evidence="1">
    <location>
        <begin position="521"/>
        <end position="532"/>
    </location>
</feature>
<dbReference type="STRING" id="857342.A0A2T3AVX6"/>
<feature type="region of interest" description="Disordered" evidence="1">
    <location>
        <begin position="404"/>
        <end position="555"/>
    </location>
</feature>
<evidence type="ECO:0000313" key="3">
    <source>
        <dbReference type="Proteomes" id="UP000241818"/>
    </source>
</evidence>
<feature type="region of interest" description="Disordered" evidence="1">
    <location>
        <begin position="1127"/>
        <end position="1251"/>
    </location>
</feature>
<dbReference type="OrthoDB" id="3557174at2759"/>
<feature type="compositionally biased region" description="Low complexity" evidence="1">
    <location>
        <begin position="735"/>
        <end position="752"/>
    </location>
</feature>
<feature type="region of interest" description="Disordered" evidence="1">
    <location>
        <begin position="1579"/>
        <end position="1608"/>
    </location>
</feature>
<feature type="compositionally biased region" description="Basic and acidic residues" evidence="1">
    <location>
        <begin position="1582"/>
        <end position="1597"/>
    </location>
</feature>
<feature type="compositionally biased region" description="Basic and acidic residues" evidence="1">
    <location>
        <begin position="809"/>
        <end position="824"/>
    </location>
</feature>
<feature type="compositionally biased region" description="Polar residues" evidence="1">
    <location>
        <begin position="404"/>
        <end position="416"/>
    </location>
</feature>
<feature type="compositionally biased region" description="Polar residues" evidence="1">
    <location>
        <begin position="661"/>
        <end position="680"/>
    </location>
</feature>
<feature type="region of interest" description="Disordered" evidence="1">
    <location>
        <begin position="1441"/>
        <end position="1473"/>
    </location>
</feature>
<feature type="compositionally biased region" description="Polar residues" evidence="1">
    <location>
        <begin position="1066"/>
        <end position="1076"/>
    </location>
</feature>
<dbReference type="EMBL" id="KZ679014">
    <property type="protein sequence ID" value="PSS12825.1"/>
    <property type="molecule type" value="Genomic_DNA"/>
</dbReference>
<dbReference type="RefSeq" id="XP_024718816.1">
    <property type="nucleotide sequence ID" value="XM_024867638.1"/>
</dbReference>
<name>A0A2T3AVX6_AMORE</name>
<keyword evidence="3" id="KW-1185">Reference proteome</keyword>
<feature type="compositionally biased region" description="Polar residues" evidence="1">
    <location>
        <begin position="1442"/>
        <end position="1470"/>
    </location>
</feature>
<feature type="compositionally biased region" description="Polar residues" evidence="1">
    <location>
        <begin position="1183"/>
        <end position="1193"/>
    </location>
</feature>
<dbReference type="Proteomes" id="UP000241818">
    <property type="component" value="Unassembled WGS sequence"/>
</dbReference>
<feature type="compositionally biased region" description="Low complexity" evidence="1">
    <location>
        <begin position="772"/>
        <end position="786"/>
    </location>
</feature>
<feature type="region of interest" description="Disordered" evidence="1">
    <location>
        <begin position="933"/>
        <end position="1094"/>
    </location>
</feature>